<comment type="caution">
    <text evidence="16">The sequence shown here is derived from an EMBL/GenBank/DDBJ whole genome shotgun (WGS) entry which is preliminary data.</text>
</comment>
<reference evidence="16" key="1">
    <citation type="journal article" date="2023" name="IScience">
        <title>Live-bearing cockroach genome reveals convergent evolutionary mechanisms linked to viviparity in insects and beyond.</title>
        <authorList>
            <person name="Fouks B."/>
            <person name="Harrison M.C."/>
            <person name="Mikhailova A.A."/>
            <person name="Marchal E."/>
            <person name="English S."/>
            <person name="Carruthers M."/>
            <person name="Jennings E.C."/>
            <person name="Chiamaka E.L."/>
            <person name="Frigard R.A."/>
            <person name="Pippel M."/>
            <person name="Attardo G.M."/>
            <person name="Benoit J.B."/>
            <person name="Bornberg-Bauer E."/>
            <person name="Tobe S.S."/>
        </authorList>
    </citation>
    <scope>NUCLEOTIDE SEQUENCE</scope>
    <source>
        <strain evidence="16">Stay&amp;Tobe</strain>
    </source>
</reference>
<keyword evidence="5 12" id="KW-0808">Transferase</keyword>
<dbReference type="GO" id="GO:0035242">
    <property type="term" value="F:protein-arginine omega-N asymmetric methyltransferase activity"/>
    <property type="evidence" value="ECO:0007669"/>
    <property type="project" value="UniProtKB-EC"/>
</dbReference>
<proteinExistence type="predicted"/>
<evidence type="ECO:0000256" key="6">
    <source>
        <dbReference type="ARBA" id="ARBA00022691"/>
    </source>
</evidence>
<keyword evidence="17" id="KW-1185">Reference proteome</keyword>
<feature type="region of interest" description="Disordered" evidence="13">
    <location>
        <begin position="1"/>
        <end position="31"/>
    </location>
</feature>
<evidence type="ECO:0000313" key="17">
    <source>
        <dbReference type="Proteomes" id="UP001233999"/>
    </source>
</evidence>
<evidence type="ECO:0000259" key="14">
    <source>
        <dbReference type="Pfam" id="PF21137"/>
    </source>
</evidence>
<dbReference type="GO" id="GO:0032259">
    <property type="term" value="P:methylation"/>
    <property type="evidence" value="ECO:0007669"/>
    <property type="project" value="UniProtKB-KW"/>
</dbReference>
<dbReference type="Pfam" id="PF22528">
    <property type="entry name" value="PRMT_C"/>
    <property type="match status" value="1"/>
</dbReference>
<evidence type="ECO:0000256" key="11">
    <source>
        <dbReference type="ARBA" id="ARBA00049303"/>
    </source>
</evidence>
<dbReference type="SUPFAM" id="SSF53335">
    <property type="entry name" value="S-adenosyl-L-methionine-dependent methyltransferases"/>
    <property type="match status" value="1"/>
</dbReference>
<feature type="domain" description="Protein arginine N-methyltransferase 3-like C2H2 zinc finger" evidence="14">
    <location>
        <begin position="71"/>
        <end position="114"/>
    </location>
</feature>
<protein>
    <recommendedName>
        <fullName evidence="2">type I protein arginine methyltransferase</fullName>
        <ecNumber evidence="2">2.1.1.319</ecNumber>
    </recommendedName>
</protein>
<dbReference type="GO" id="GO:0005634">
    <property type="term" value="C:nucleus"/>
    <property type="evidence" value="ECO:0007669"/>
    <property type="project" value="TreeGrafter"/>
</dbReference>
<organism evidence="16 17">
    <name type="scientific">Diploptera punctata</name>
    <name type="common">Pacific beetle cockroach</name>
    <dbReference type="NCBI Taxonomy" id="6984"/>
    <lineage>
        <taxon>Eukaryota</taxon>
        <taxon>Metazoa</taxon>
        <taxon>Ecdysozoa</taxon>
        <taxon>Arthropoda</taxon>
        <taxon>Hexapoda</taxon>
        <taxon>Insecta</taxon>
        <taxon>Pterygota</taxon>
        <taxon>Neoptera</taxon>
        <taxon>Polyneoptera</taxon>
        <taxon>Dictyoptera</taxon>
        <taxon>Blattodea</taxon>
        <taxon>Blaberoidea</taxon>
        <taxon>Blaberidae</taxon>
        <taxon>Diplopterinae</taxon>
        <taxon>Diploptera</taxon>
    </lineage>
</organism>
<evidence type="ECO:0000256" key="2">
    <source>
        <dbReference type="ARBA" id="ARBA00011925"/>
    </source>
</evidence>
<comment type="catalytic activity">
    <reaction evidence="11">
        <text>L-arginyl-[protein] + S-adenosyl-L-methionine = N(omega)-methyl-L-arginyl-[protein] + S-adenosyl-L-homocysteine + H(+)</text>
        <dbReference type="Rhea" id="RHEA:48100"/>
        <dbReference type="Rhea" id="RHEA-COMP:10532"/>
        <dbReference type="Rhea" id="RHEA-COMP:11990"/>
        <dbReference type="ChEBI" id="CHEBI:15378"/>
        <dbReference type="ChEBI" id="CHEBI:29965"/>
        <dbReference type="ChEBI" id="CHEBI:57856"/>
        <dbReference type="ChEBI" id="CHEBI:59789"/>
        <dbReference type="ChEBI" id="CHEBI:65280"/>
    </reaction>
    <physiologicalReaction direction="left-to-right" evidence="11">
        <dbReference type="Rhea" id="RHEA:48101"/>
    </physiologicalReaction>
</comment>
<dbReference type="Pfam" id="PF06325">
    <property type="entry name" value="PrmA"/>
    <property type="match status" value="1"/>
</dbReference>
<gene>
    <name evidence="16" type="ORF">L9F63_003670</name>
</gene>
<feature type="domain" description="Protein arginine N-methyltransferase" evidence="15">
    <location>
        <begin position="412"/>
        <end position="501"/>
    </location>
</feature>
<dbReference type="Gene3D" id="3.40.50.150">
    <property type="entry name" value="Vaccinia Virus protein VP39"/>
    <property type="match status" value="1"/>
</dbReference>
<dbReference type="GO" id="GO:0005829">
    <property type="term" value="C:cytosol"/>
    <property type="evidence" value="ECO:0007669"/>
    <property type="project" value="UniProtKB-SubCell"/>
</dbReference>
<evidence type="ECO:0000256" key="8">
    <source>
        <dbReference type="ARBA" id="ARBA00022771"/>
    </source>
</evidence>
<dbReference type="Proteomes" id="UP001233999">
    <property type="component" value="Unassembled WGS sequence"/>
</dbReference>
<sequence>MVMASENCVPDLTCKNDSSEDSEDESDWQEVDSEDDTECAMCLFCPQMYRTTSEAVSHCCTDHKFDLVKLKARFNMDCYGYIRLVNYIRIHRPLSSDIMACTEPIWDCDEYMKPASNNDPWLMYDFDDIEVPAPLKTSETPSGGFHVNAEDGCVTLSEQHFSELQQTIQQLTLQFILSNSQLNVMMERFKELCEDKHNLIADKGDGVSHLAHSVKDVRLEDDEGYFNTYSHFSIHHEMLSDEVRTSSYRDALLQNSSGLKGKTVLDLGCGTGILSMFAASAGAEKVIAIDQSDIIYHAMDIVRENNLSKKIDLVKGRLEDTELPQKNVDVIVSEWMGYFLFFEGMLDSVIYARDHHLAEGGMLLPNRYSVSMAGIGDSARHGQLIGFWSDVYGYRMSCLQHEVVREAMVEIVPQDKFSANLNLEVTNDGTLTALVGYFDAFFDLPHAVSFSTGPHSKPTHWKQTVFLLEEPVAFKKGDVVSGKVVCQRNQKDIRSLIITLSILGKKLKYVLN</sequence>
<keyword evidence="3" id="KW-0963">Cytoplasm</keyword>
<keyword evidence="6 12" id="KW-0949">S-adenosyl-L-methionine</keyword>
<dbReference type="EC" id="2.1.1.319" evidence="2"/>
<dbReference type="GO" id="GO:0008270">
    <property type="term" value="F:zinc ion binding"/>
    <property type="evidence" value="ECO:0007669"/>
    <property type="project" value="UniProtKB-KW"/>
</dbReference>
<dbReference type="EMBL" id="JASPKZ010007832">
    <property type="protein sequence ID" value="KAJ9581980.1"/>
    <property type="molecule type" value="Genomic_DNA"/>
</dbReference>
<evidence type="ECO:0000256" key="4">
    <source>
        <dbReference type="ARBA" id="ARBA00022603"/>
    </source>
</evidence>
<reference evidence="16" key="2">
    <citation type="submission" date="2023-05" db="EMBL/GenBank/DDBJ databases">
        <authorList>
            <person name="Fouks B."/>
        </authorList>
    </citation>
    <scope>NUCLEOTIDE SEQUENCE</scope>
    <source>
        <strain evidence="16">Stay&amp;Tobe</strain>
        <tissue evidence="16">Testes</tissue>
    </source>
</reference>
<dbReference type="Gene3D" id="2.70.160.11">
    <property type="entry name" value="Hnrnp arginine n-methyltransferase1"/>
    <property type="match status" value="2"/>
</dbReference>
<dbReference type="InterPro" id="IPR036236">
    <property type="entry name" value="Znf_C2H2_sf"/>
</dbReference>
<comment type="catalytic activity">
    <reaction evidence="10">
        <text>L-arginyl-[protein] + 2 S-adenosyl-L-methionine = N(omega),N(omega)-dimethyl-L-arginyl-[protein] + 2 S-adenosyl-L-homocysteine + 2 H(+)</text>
        <dbReference type="Rhea" id="RHEA:48096"/>
        <dbReference type="Rhea" id="RHEA-COMP:10532"/>
        <dbReference type="Rhea" id="RHEA-COMP:11991"/>
        <dbReference type="ChEBI" id="CHEBI:15378"/>
        <dbReference type="ChEBI" id="CHEBI:29965"/>
        <dbReference type="ChEBI" id="CHEBI:57856"/>
        <dbReference type="ChEBI" id="CHEBI:59789"/>
        <dbReference type="ChEBI" id="CHEBI:61897"/>
        <dbReference type="EC" id="2.1.1.319"/>
    </reaction>
    <physiologicalReaction direction="left-to-right" evidence="10">
        <dbReference type="Rhea" id="RHEA:48097"/>
    </physiologicalReaction>
</comment>
<feature type="compositionally biased region" description="Acidic residues" evidence="13">
    <location>
        <begin position="19"/>
        <end position="31"/>
    </location>
</feature>
<dbReference type="Pfam" id="PF21137">
    <property type="entry name" value="ANM3_C2H2_Zf"/>
    <property type="match status" value="1"/>
</dbReference>
<evidence type="ECO:0000256" key="7">
    <source>
        <dbReference type="ARBA" id="ARBA00022723"/>
    </source>
</evidence>
<keyword evidence="8" id="KW-0863">Zinc-finger</keyword>
<dbReference type="PROSITE" id="PS51678">
    <property type="entry name" value="SAM_MT_PRMT"/>
    <property type="match status" value="1"/>
</dbReference>
<dbReference type="InterPro" id="IPR029063">
    <property type="entry name" value="SAM-dependent_MTases_sf"/>
</dbReference>
<evidence type="ECO:0000256" key="12">
    <source>
        <dbReference type="PROSITE-ProRule" id="PRU01015"/>
    </source>
</evidence>
<dbReference type="SUPFAM" id="SSF57667">
    <property type="entry name" value="beta-beta-alpha zinc fingers"/>
    <property type="match status" value="1"/>
</dbReference>
<evidence type="ECO:0000256" key="9">
    <source>
        <dbReference type="ARBA" id="ARBA00022833"/>
    </source>
</evidence>
<keyword evidence="9" id="KW-0862">Zinc</keyword>
<dbReference type="FunFam" id="3.40.50.150:FF:000003">
    <property type="entry name" value="Blast:Protein arginine N-methyltransferase 1"/>
    <property type="match status" value="1"/>
</dbReference>
<evidence type="ECO:0000256" key="3">
    <source>
        <dbReference type="ARBA" id="ARBA00022490"/>
    </source>
</evidence>
<evidence type="ECO:0000256" key="10">
    <source>
        <dbReference type="ARBA" id="ARBA00047384"/>
    </source>
</evidence>
<comment type="subcellular location">
    <subcellularLocation>
        <location evidence="1">Cytoplasm</location>
        <location evidence="1">Cytosol</location>
    </subcellularLocation>
</comment>
<dbReference type="CDD" id="cd02440">
    <property type="entry name" value="AdoMet_MTases"/>
    <property type="match status" value="1"/>
</dbReference>
<evidence type="ECO:0000259" key="15">
    <source>
        <dbReference type="Pfam" id="PF22528"/>
    </source>
</evidence>
<evidence type="ECO:0000313" key="16">
    <source>
        <dbReference type="EMBL" id="KAJ9581980.1"/>
    </source>
</evidence>
<evidence type="ECO:0000256" key="1">
    <source>
        <dbReference type="ARBA" id="ARBA00004514"/>
    </source>
</evidence>
<accession>A0AAD8E965</accession>
<dbReference type="PANTHER" id="PTHR11006">
    <property type="entry name" value="PROTEIN ARGININE N-METHYLTRANSFERASE"/>
    <property type="match status" value="1"/>
</dbReference>
<evidence type="ECO:0000256" key="13">
    <source>
        <dbReference type="SAM" id="MobiDB-lite"/>
    </source>
</evidence>
<keyword evidence="4 12" id="KW-0489">Methyltransferase</keyword>
<dbReference type="InterPro" id="IPR049482">
    <property type="entry name" value="ANM3-like_C2H2_Zf"/>
</dbReference>
<keyword evidence="7" id="KW-0479">Metal-binding</keyword>
<dbReference type="InterPro" id="IPR025799">
    <property type="entry name" value="Arg_MeTrfase"/>
</dbReference>
<dbReference type="PANTHER" id="PTHR11006:SF53">
    <property type="entry name" value="PROTEIN ARGININE N-METHYLTRANSFERASE 3"/>
    <property type="match status" value="1"/>
</dbReference>
<dbReference type="InterPro" id="IPR055135">
    <property type="entry name" value="PRMT_dom"/>
</dbReference>
<evidence type="ECO:0000256" key="5">
    <source>
        <dbReference type="ARBA" id="ARBA00022679"/>
    </source>
</evidence>
<dbReference type="GO" id="GO:0042054">
    <property type="term" value="F:histone methyltransferase activity"/>
    <property type="evidence" value="ECO:0007669"/>
    <property type="project" value="TreeGrafter"/>
</dbReference>
<name>A0AAD8E965_DIPPU</name>
<dbReference type="AlphaFoldDB" id="A0AAD8E965"/>